<sequence>MDGIKPLLDGYKAYLTVDYRRDEALLRSLAEHGQSPRAMVISCCDSRVEPSAVLGTIPGDLFVVRNVANLIPPYLDDSRHHGTSAALEFAVTSLEVPHIIIMGHAMCGGIKALIEGSVDESGGSTFIANWMSIAREAKDSVICNGHDHEKVQEEVEKAAILHSLKNLMTFPFIKQRVEAGKLQLHGWYFDFSSGELLGYDKDHDGFINLTANL</sequence>
<keyword evidence="10" id="KW-1185">Reference proteome</keyword>
<dbReference type="EMBL" id="JAPWGY010000003">
    <property type="protein sequence ID" value="MCZ4280951.1"/>
    <property type="molecule type" value="Genomic_DNA"/>
</dbReference>
<reference evidence="9" key="1">
    <citation type="submission" date="2022-12" db="EMBL/GenBank/DDBJ databases">
        <title>Bacterial isolates from different developmental stages of Nematostella vectensis.</title>
        <authorList>
            <person name="Fraune S."/>
        </authorList>
    </citation>
    <scope>NUCLEOTIDE SEQUENCE</scope>
    <source>
        <strain evidence="9">G21630-S1</strain>
    </source>
</reference>
<evidence type="ECO:0000256" key="1">
    <source>
        <dbReference type="ARBA" id="ARBA00001947"/>
    </source>
</evidence>
<evidence type="ECO:0000256" key="2">
    <source>
        <dbReference type="ARBA" id="ARBA00006217"/>
    </source>
</evidence>
<keyword evidence="5 8" id="KW-0862">Zinc</keyword>
<dbReference type="SUPFAM" id="SSF53056">
    <property type="entry name" value="beta-carbonic anhydrase, cab"/>
    <property type="match status" value="1"/>
</dbReference>
<dbReference type="PROSITE" id="PS00705">
    <property type="entry name" value="PROK_CO2_ANHYDRASE_2"/>
    <property type="match status" value="1"/>
</dbReference>
<evidence type="ECO:0000256" key="7">
    <source>
        <dbReference type="ARBA" id="ARBA00048348"/>
    </source>
</evidence>
<name>A0ABT4LKQ6_9PROT</name>
<dbReference type="RefSeq" id="WP_269423137.1">
    <property type="nucleotide sequence ID" value="NZ_JAPWGY010000003.1"/>
</dbReference>
<accession>A0ABT4LKQ6</accession>
<dbReference type="PANTHER" id="PTHR11002:SF76">
    <property type="entry name" value="CARBONIC ANHYDRASE"/>
    <property type="match status" value="1"/>
</dbReference>
<evidence type="ECO:0000313" key="10">
    <source>
        <dbReference type="Proteomes" id="UP001069802"/>
    </source>
</evidence>
<dbReference type="SMART" id="SM00947">
    <property type="entry name" value="Pro_CA"/>
    <property type="match status" value="1"/>
</dbReference>
<evidence type="ECO:0000256" key="8">
    <source>
        <dbReference type="RuleBase" id="RU003956"/>
    </source>
</evidence>
<keyword evidence="6 8" id="KW-0456">Lyase</keyword>
<comment type="cofactor">
    <cofactor evidence="1">
        <name>Zn(2+)</name>
        <dbReference type="ChEBI" id="CHEBI:29105"/>
    </cofactor>
</comment>
<comment type="caution">
    <text evidence="9">The sequence shown here is derived from an EMBL/GenBank/DDBJ whole genome shotgun (WGS) entry which is preliminary data.</text>
</comment>
<dbReference type="CDD" id="cd00884">
    <property type="entry name" value="beta_CA_cladeB"/>
    <property type="match status" value="1"/>
</dbReference>
<keyword evidence="4" id="KW-0479">Metal-binding</keyword>
<comment type="catalytic activity">
    <reaction evidence="7 8">
        <text>hydrogencarbonate + H(+) = CO2 + H2O</text>
        <dbReference type="Rhea" id="RHEA:10748"/>
        <dbReference type="ChEBI" id="CHEBI:15377"/>
        <dbReference type="ChEBI" id="CHEBI:15378"/>
        <dbReference type="ChEBI" id="CHEBI:16526"/>
        <dbReference type="ChEBI" id="CHEBI:17544"/>
        <dbReference type="EC" id="4.2.1.1"/>
    </reaction>
</comment>
<organism evidence="9 10">
    <name type="scientific">Kiloniella laminariae</name>
    <dbReference type="NCBI Taxonomy" id="454162"/>
    <lineage>
        <taxon>Bacteria</taxon>
        <taxon>Pseudomonadati</taxon>
        <taxon>Pseudomonadota</taxon>
        <taxon>Alphaproteobacteria</taxon>
        <taxon>Rhodospirillales</taxon>
        <taxon>Kiloniellaceae</taxon>
        <taxon>Kiloniella</taxon>
    </lineage>
</organism>
<dbReference type="EC" id="4.2.1.1" evidence="3 8"/>
<dbReference type="InterPro" id="IPR015892">
    <property type="entry name" value="Carbonic_anhydrase_CS"/>
</dbReference>
<protein>
    <recommendedName>
        <fullName evidence="3 8">Carbonic anhydrase</fullName>
        <ecNumber evidence="3 8">4.2.1.1</ecNumber>
    </recommendedName>
    <alternativeName>
        <fullName evidence="8">Carbonate dehydratase</fullName>
    </alternativeName>
</protein>
<comment type="function">
    <text evidence="8">Reversible hydration of carbon dioxide.</text>
</comment>
<evidence type="ECO:0000256" key="6">
    <source>
        <dbReference type="ARBA" id="ARBA00023239"/>
    </source>
</evidence>
<dbReference type="PANTHER" id="PTHR11002">
    <property type="entry name" value="CARBONIC ANHYDRASE"/>
    <property type="match status" value="1"/>
</dbReference>
<evidence type="ECO:0000256" key="4">
    <source>
        <dbReference type="ARBA" id="ARBA00022723"/>
    </source>
</evidence>
<proteinExistence type="inferred from homology"/>
<dbReference type="Proteomes" id="UP001069802">
    <property type="component" value="Unassembled WGS sequence"/>
</dbReference>
<comment type="similarity">
    <text evidence="2 8">Belongs to the beta-class carbonic anhydrase family.</text>
</comment>
<dbReference type="Pfam" id="PF00484">
    <property type="entry name" value="Pro_CA"/>
    <property type="match status" value="1"/>
</dbReference>
<dbReference type="InterPro" id="IPR036874">
    <property type="entry name" value="Carbonic_anhydrase_sf"/>
</dbReference>
<evidence type="ECO:0000313" key="9">
    <source>
        <dbReference type="EMBL" id="MCZ4280951.1"/>
    </source>
</evidence>
<dbReference type="InterPro" id="IPR001765">
    <property type="entry name" value="Carbonic_anhydrase"/>
</dbReference>
<dbReference type="InterPro" id="IPR045066">
    <property type="entry name" value="Beta_CA_cladeB"/>
</dbReference>
<dbReference type="Gene3D" id="3.40.1050.10">
    <property type="entry name" value="Carbonic anhydrase"/>
    <property type="match status" value="1"/>
</dbReference>
<evidence type="ECO:0000256" key="3">
    <source>
        <dbReference type="ARBA" id="ARBA00012925"/>
    </source>
</evidence>
<gene>
    <name evidence="9" type="ORF">O4H49_09200</name>
</gene>
<evidence type="ECO:0000256" key="5">
    <source>
        <dbReference type="ARBA" id="ARBA00022833"/>
    </source>
</evidence>